<dbReference type="AlphaFoldDB" id="A0A8J8SZE4"/>
<name>A0A8J8SZE4_HALGN</name>
<keyword evidence="1" id="KW-0732">Signal</keyword>
<feature type="chain" id="PRO_5035283387" description="DOMON domain-containing protein" evidence="1">
    <location>
        <begin position="18"/>
        <end position="252"/>
    </location>
</feature>
<evidence type="ECO:0000313" key="2">
    <source>
        <dbReference type="EMBL" id="TNV76532.1"/>
    </source>
</evidence>
<evidence type="ECO:0008006" key="4">
    <source>
        <dbReference type="Google" id="ProtNLM"/>
    </source>
</evidence>
<gene>
    <name evidence="2" type="ORF">FGO68_gene10997</name>
</gene>
<evidence type="ECO:0000313" key="3">
    <source>
        <dbReference type="Proteomes" id="UP000785679"/>
    </source>
</evidence>
<feature type="signal peptide" evidence="1">
    <location>
        <begin position="1"/>
        <end position="17"/>
    </location>
</feature>
<dbReference type="EMBL" id="RRYP01013405">
    <property type="protein sequence ID" value="TNV76532.1"/>
    <property type="molecule type" value="Genomic_DNA"/>
</dbReference>
<sequence length="252" mass="27904">MRITLLGITLLLTLASAQHEGHSESTVMTIEHTEDEFLLFSPANSTPIVEMMYHIHYPMPMSMANGTNQEMHWELRVYNYNISTWPANTTNRLFAALSWANASQGNLTDAVYCSVNPTGNQTRDVIQCYDGYLKSTNNRSAVTVDGVGNLMWDTEKSFTNYSSGNKLFNMTAHFTTYFKSNDTTDITITQGDSMPLVVAYGWLQGGTTQKDVVQYSQSLTVPVAPEESGSLISMGKGILSLFALAMMVVTML</sequence>
<reference evidence="2" key="1">
    <citation type="submission" date="2019-06" db="EMBL/GenBank/DDBJ databases">
        <authorList>
            <person name="Zheng W."/>
        </authorList>
    </citation>
    <scope>NUCLEOTIDE SEQUENCE</scope>
    <source>
        <strain evidence="2">QDHG01</strain>
    </source>
</reference>
<comment type="caution">
    <text evidence="2">The sequence shown here is derived from an EMBL/GenBank/DDBJ whole genome shotgun (WGS) entry which is preliminary data.</text>
</comment>
<accession>A0A8J8SZE4</accession>
<dbReference type="Proteomes" id="UP000785679">
    <property type="component" value="Unassembled WGS sequence"/>
</dbReference>
<evidence type="ECO:0000256" key="1">
    <source>
        <dbReference type="SAM" id="SignalP"/>
    </source>
</evidence>
<protein>
    <recommendedName>
        <fullName evidence="4">DOMON domain-containing protein</fullName>
    </recommendedName>
</protein>
<organism evidence="2 3">
    <name type="scientific">Halteria grandinella</name>
    <dbReference type="NCBI Taxonomy" id="5974"/>
    <lineage>
        <taxon>Eukaryota</taxon>
        <taxon>Sar</taxon>
        <taxon>Alveolata</taxon>
        <taxon>Ciliophora</taxon>
        <taxon>Intramacronucleata</taxon>
        <taxon>Spirotrichea</taxon>
        <taxon>Stichotrichia</taxon>
        <taxon>Sporadotrichida</taxon>
        <taxon>Halteriidae</taxon>
        <taxon>Halteria</taxon>
    </lineage>
</organism>
<keyword evidence="3" id="KW-1185">Reference proteome</keyword>
<proteinExistence type="predicted"/>